<accession>A0A8G2C2W1</accession>
<reference evidence="2 3" key="1">
    <citation type="submission" date="2016-10" db="EMBL/GenBank/DDBJ databases">
        <authorList>
            <person name="Varghese N."/>
            <person name="Submissions S."/>
        </authorList>
    </citation>
    <scope>NUCLEOTIDE SEQUENCE [LARGE SCALE GENOMIC DNA]</scope>
    <source>
        <strain evidence="2 3">DSM 1741</strain>
    </source>
</reference>
<dbReference type="OrthoDB" id="5917253at2"/>
<dbReference type="Proteomes" id="UP000199581">
    <property type="component" value="Unassembled WGS sequence"/>
</dbReference>
<name>A0A8G2C2W1_DESNO</name>
<organism evidence="2 3">
    <name type="scientific">Desulfomicrobium norvegicum (strain DSM 1741 / NCIMB 8310)</name>
    <name type="common">Desulfovibrio baculatus (strain Norway 4)</name>
    <name type="synonym">Desulfovibrio desulfuricans (strain Norway 4)</name>
    <dbReference type="NCBI Taxonomy" id="52561"/>
    <lineage>
        <taxon>Bacteria</taxon>
        <taxon>Pseudomonadati</taxon>
        <taxon>Thermodesulfobacteriota</taxon>
        <taxon>Desulfovibrionia</taxon>
        <taxon>Desulfovibrionales</taxon>
        <taxon>Desulfomicrobiaceae</taxon>
        <taxon>Desulfomicrobium</taxon>
    </lineage>
</organism>
<feature type="domain" description="DUF4365" evidence="1">
    <location>
        <begin position="30"/>
        <end position="143"/>
    </location>
</feature>
<dbReference type="RefSeq" id="WP_092191770.1">
    <property type="nucleotide sequence ID" value="NZ_FOTO01000005.1"/>
</dbReference>
<dbReference type="AlphaFoldDB" id="A0A8G2C2W1"/>
<gene>
    <name evidence="2" type="ORF">SAMN05421830_105165</name>
</gene>
<evidence type="ECO:0000313" key="2">
    <source>
        <dbReference type="EMBL" id="SFL72404.1"/>
    </source>
</evidence>
<sequence length="161" mass="19078">MQPRYPQRPHIHVLETISERFFEGCLPPSWTTRTTENDYGIDRYVDICAEQEASPLEFLVQLKSSEAESRGDTEIIQLKVSTYNYLWDKLQVVLLAKYCEETNEAYWLLLKDVPEPSQDNETFTIRIPKTNTLSTIDWNEIKKYVNYVSKGKLEAWRHRER</sequence>
<evidence type="ECO:0000259" key="1">
    <source>
        <dbReference type="Pfam" id="PF14280"/>
    </source>
</evidence>
<comment type="caution">
    <text evidence="2">The sequence shown here is derived from an EMBL/GenBank/DDBJ whole genome shotgun (WGS) entry which is preliminary data.</text>
</comment>
<proteinExistence type="predicted"/>
<evidence type="ECO:0000313" key="3">
    <source>
        <dbReference type="Proteomes" id="UP000199581"/>
    </source>
</evidence>
<dbReference type="EMBL" id="FOTO01000005">
    <property type="protein sequence ID" value="SFL72404.1"/>
    <property type="molecule type" value="Genomic_DNA"/>
</dbReference>
<protein>
    <recommendedName>
        <fullName evidence="1">DUF4365 domain-containing protein</fullName>
    </recommendedName>
</protein>
<dbReference type="InterPro" id="IPR025375">
    <property type="entry name" value="DUF4365"/>
</dbReference>
<keyword evidence="3" id="KW-1185">Reference proteome</keyword>
<dbReference type="Pfam" id="PF14280">
    <property type="entry name" value="DUF4365"/>
    <property type="match status" value="1"/>
</dbReference>